<dbReference type="InterPro" id="IPR003593">
    <property type="entry name" value="AAA+_ATPase"/>
</dbReference>
<dbReference type="EMBL" id="JAGGMS010000001">
    <property type="protein sequence ID" value="MBP2181420.1"/>
    <property type="molecule type" value="Genomic_DNA"/>
</dbReference>
<keyword evidence="4" id="KW-0067">ATP-binding</keyword>
<keyword evidence="2" id="KW-0813">Transport</keyword>
<dbReference type="SUPFAM" id="SSF52540">
    <property type="entry name" value="P-loop containing nucleoside triphosphate hydrolases"/>
    <property type="match status" value="1"/>
</dbReference>
<evidence type="ECO:0000256" key="3">
    <source>
        <dbReference type="ARBA" id="ARBA00022741"/>
    </source>
</evidence>
<name>A0ABS4PPR4_9PSEU</name>
<dbReference type="Pfam" id="PF00005">
    <property type="entry name" value="ABC_tran"/>
    <property type="match status" value="1"/>
</dbReference>
<comment type="caution">
    <text evidence="6">The sequence shown here is derived from an EMBL/GenBank/DDBJ whole genome shotgun (WGS) entry which is preliminary data.</text>
</comment>
<keyword evidence="7" id="KW-1185">Reference proteome</keyword>
<dbReference type="PANTHER" id="PTHR43335:SF4">
    <property type="entry name" value="ABC TRANSPORTER, ATP-BINDING PROTEIN"/>
    <property type="match status" value="1"/>
</dbReference>
<dbReference type="Gene3D" id="3.40.50.300">
    <property type="entry name" value="P-loop containing nucleotide triphosphate hydrolases"/>
    <property type="match status" value="1"/>
</dbReference>
<dbReference type="PROSITE" id="PS50893">
    <property type="entry name" value="ABC_TRANSPORTER_2"/>
    <property type="match status" value="1"/>
</dbReference>
<sequence>MRPIEVSALTKRYGRTTALDGVDLNVEKGQVYGLLGRNGAGKTTLMRTLLGLVRPGSGTVRVLGHAPGDPAVFRRVGALIEGAAFYPHLTGRDNLRLLARYSALPESEVDKALARVGLMDRAGDRYRGYSQGMKQRLGVASALLGSPELVVLDEPANGLDPASMAALRQLIRDMEGTVLLSSHLLGEVAQVCDRVGVLRDGRLVSTARWRN</sequence>
<proteinExistence type="inferred from homology"/>
<reference evidence="6 7" key="1">
    <citation type="submission" date="2021-03" db="EMBL/GenBank/DDBJ databases">
        <title>Sequencing the genomes of 1000 actinobacteria strains.</title>
        <authorList>
            <person name="Klenk H.-P."/>
        </authorList>
    </citation>
    <scope>NUCLEOTIDE SEQUENCE [LARGE SCALE GENOMIC DNA]</scope>
    <source>
        <strain evidence="6 7">DSM 45510</strain>
    </source>
</reference>
<accession>A0ABS4PPR4</accession>
<evidence type="ECO:0000313" key="7">
    <source>
        <dbReference type="Proteomes" id="UP000741013"/>
    </source>
</evidence>
<evidence type="ECO:0000313" key="6">
    <source>
        <dbReference type="EMBL" id="MBP2181420.1"/>
    </source>
</evidence>
<evidence type="ECO:0000256" key="4">
    <source>
        <dbReference type="ARBA" id="ARBA00022840"/>
    </source>
</evidence>
<comment type="similarity">
    <text evidence="1">Belongs to the ABC transporter superfamily.</text>
</comment>
<organism evidence="6 7">
    <name type="scientific">Amycolatopsis magusensis</name>
    <dbReference type="NCBI Taxonomy" id="882444"/>
    <lineage>
        <taxon>Bacteria</taxon>
        <taxon>Bacillati</taxon>
        <taxon>Actinomycetota</taxon>
        <taxon>Actinomycetes</taxon>
        <taxon>Pseudonocardiales</taxon>
        <taxon>Pseudonocardiaceae</taxon>
        <taxon>Amycolatopsis</taxon>
    </lineage>
</organism>
<protein>
    <submittedName>
        <fullName evidence="6">ABC-type multidrug transport system ATPase subunit</fullName>
    </submittedName>
</protein>
<dbReference type="RefSeq" id="WP_245369331.1">
    <property type="nucleotide sequence ID" value="NZ_JAGGMS010000001.1"/>
</dbReference>
<feature type="domain" description="ABC transporter" evidence="5">
    <location>
        <begin position="4"/>
        <end position="211"/>
    </location>
</feature>
<dbReference type="PANTHER" id="PTHR43335">
    <property type="entry name" value="ABC TRANSPORTER, ATP-BINDING PROTEIN"/>
    <property type="match status" value="1"/>
</dbReference>
<evidence type="ECO:0000259" key="5">
    <source>
        <dbReference type="PROSITE" id="PS50893"/>
    </source>
</evidence>
<keyword evidence="3" id="KW-0547">Nucleotide-binding</keyword>
<evidence type="ECO:0000256" key="1">
    <source>
        <dbReference type="ARBA" id="ARBA00005417"/>
    </source>
</evidence>
<dbReference type="Proteomes" id="UP000741013">
    <property type="component" value="Unassembled WGS sequence"/>
</dbReference>
<gene>
    <name evidence="6" type="ORF">JOM49_002946</name>
</gene>
<dbReference type="InterPro" id="IPR003439">
    <property type="entry name" value="ABC_transporter-like_ATP-bd"/>
</dbReference>
<dbReference type="InterPro" id="IPR017871">
    <property type="entry name" value="ABC_transporter-like_CS"/>
</dbReference>
<evidence type="ECO:0000256" key="2">
    <source>
        <dbReference type="ARBA" id="ARBA00022448"/>
    </source>
</evidence>
<dbReference type="SMART" id="SM00382">
    <property type="entry name" value="AAA"/>
    <property type="match status" value="1"/>
</dbReference>
<dbReference type="InterPro" id="IPR027417">
    <property type="entry name" value="P-loop_NTPase"/>
</dbReference>
<dbReference type="PROSITE" id="PS00211">
    <property type="entry name" value="ABC_TRANSPORTER_1"/>
    <property type="match status" value="1"/>
</dbReference>